<evidence type="ECO:0000313" key="1">
    <source>
        <dbReference type="EMBL" id="MCI94591.1"/>
    </source>
</evidence>
<sequence length="28" mass="3187">MRKRSSGVKLVFYDLHSGDFEVQVMADA</sequence>
<feature type="non-terminal residue" evidence="1">
    <location>
        <position position="28"/>
    </location>
</feature>
<dbReference type="EMBL" id="LXQA011360712">
    <property type="protein sequence ID" value="MCI94591.1"/>
    <property type="molecule type" value="Genomic_DNA"/>
</dbReference>
<organism evidence="1 2">
    <name type="scientific">Trifolium medium</name>
    <dbReference type="NCBI Taxonomy" id="97028"/>
    <lineage>
        <taxon>Eukaryota</taxon>
        <taxon>Viridiplantae</taxon>
        <taxon>Streptophyta</taxon>
        <taxon>Embryophyta</taxon>
        <taxon>Tracheophyta</taxon>
        <taxon>Spermatophyta</taxon>
        <taxon>Magnoliopsida</taxon>
        <taxon>eudicotyledons</taxon>
        <taxon>Gunneridae</taxon>
        <taxon>Pentapetalae</taxon>
        <taxon>rosids</taxon>
        <taxon>fabids</taxon>
        <taxon>Fabales</taxon>
        <taxon>Fabaceae</taxon>
        <taxon>Papilionoideae</taxon>
        <taxon>50 kb inversion clade</taxon>
        <taxon>NPAAA clade</taxon>
        <taxon>Hologalegina</taxon>
        <taxon>IRL clade</taxon>
        <taxon>Trifolieae</taxon>
        <taxon>Trifolium</taxon>
    </lineage>
</organism>
<dbReference type="Proteomes" id="UP000265520">
    <property type="component" value="Unassembled WGS sequence"/>
</dbReference>
<comment type="caution">
    <text evidence="1">The sequence shown here is derived from an EMBL/GenBank/DDBJ whole genome shotgun (WGS) entry which is preliminary data.</text>
</comment>
<name>A0A392W5X9_9FABA</name>
<proteinExistence type="predicted"/>
<keyword evidence="2" id="KW-1185">Reference proteome</keyword>
<reference evidence="1 2" key="1">
    <citation type="journal article" date="2018" name="Front. Plant Sci.">
        <title>Red Clover (Trifolium pratense) and Zigzag Clover (T. medium) - A Picture of Genomic Similarities and Differences.</title>
        <authorList>
            <person name="Dluhosova J."/>
            <person name="Istvanek J."/>
            <person name="Nedelnik J."/>
            <person name="Repkova J."/>
        </authorList>
    </citation>
    <scope>NUCLEOTIDE SEQUENCE [LARGE SCALE GENOMIC DNA]</scope>
    <source>
        <strain evidence="2">cv. 10/8</strain>
        <tissue evidence="1">Leaf</tissue>
    </source>
</reference>
<dbReference type="AlphaFoldDB" id="A0A392W5X9"/>
<protein>
    <submittedName>
        <fullName evidence="1">Uncharacterized protein</fullName>
    </submittedName>
</protein>
<accession>A0A392W5X9</accession>
<evidence type="ECO:0000313" key="2">
    <source>
        <dbReference type="Proteomes" id="UP000265520"/>
    </source>
</evidence>